<dbReference type="Pfam" id="PF17667">
    <property type="entry name" value="Pkinase_fungal"/>
    <property type="match status" value="1"/>
</dbReference>
<reference evidence="3" key="1">
    <citation type="submission" date="2022-07" db="EMBL/GenBank/DDBJ databases">
        <title>Genome Sequence of Agrocybe chaxingu.</title>
        <authorList>
            <person name="Buettner E."/>
        </authorList>
    </citation>
    <scope>NUCLEOTIDE SEQUENCE</scope>
    <source>
        <strain evidence="3">MP-N11</strain>
    </source>
</reference>
<dbReference type="PANTHER" id="PTHR38248">
    <property type="entry name" value="FUNK1 6"/>
    <property type="match status" value="1"/>
</dbReference>
<evidence type="ECO:0000313" key="4">
    <source>
        <dbReference type="Proteomes" id="UP001148786"/>
    </source>
</evidence>
<dbReference type="OrthoDB" id="2747778at2759"/>
<evidence type="ECO:0000313" key="3">
    <source>
        <dbReference type="EMBL" id="KAJ3504269.1"/>
    </source>
</evidence>
<sequence>MVKNTTTGSGSSSMSSIFDPISLASHSSHELHGGTVYYKHTPRIEDERNAFPSNDSTTAGLSIMSNYGSYSDYATSNTTVSRQQAKERRARAGYFPDCVRKETPSESRDYKPGHSSVYKIGDDLSLKLVSIGLDAPSNAATIGAAARCHIRMEALVLLSLSDFKEPKEIMEIVADAFEGHRRTNVKSGYIHGAITDETIVIDAHTGFGMLADWDLAGDNVNGLLSRSGTRFFESIGLLKEPRRKATLQDDLESFFYVALYSALKFAQHNRCACDTRLIIQAVFENQAAGDCTMPGYTKRQMIRDWGYIGPDFRFKKNLGLNMWHRGAVRAFEEYYSWLDRWQRAAADIWGREDEASARPPRGTILYDHCYLAALFDEAISTPDEVDSVAPPAAASARVVRPWEEAGWEQLTPVEKFAKVPSTEYRGQLWWEKAGLPLWKEIVLPEPKALPVKSSSEQEDNDEELYVPDDGEIEDDDPYVPYEPYID</sequence>
<name>A0A9W8JV77_9AGAR</name>
<dbReference type="PANTHER" id="PTHR38248:SF2">
    <property type="entry name" value="FUNK1 11"/>
    <property type="match status" value="1"/>
</dbReference>
<keyword evidence="4" id="KW-1185">Reference proteome</keyword>
<organism evidence="3 4">
    <name type="scientific">Agrocybe chaxingu</name>
    <dbReference type="NCBI Taxonomy" id="84603"/>
    <lineage>
        <taxon>Eukaryota</taxon>
        <taxon>Fungi</taxon>
        <taxon>Dikarya</taxon>
        <taxon>Basidiomycota</taxon>
        <taxon>Agaricomycotina</taxon>
        <taxon>Agaricomycetes</taxon>
        <taxon>Agaricomycetidae</taxon>
        <taxon>Agaricales</taxon>
        <taxon>Agaricineae</taxon>
        <taxon>Strophariaceae</taxon>
        <taxon>Agrocybe</taxon>
    </lineage>
</organism>
<dbReference type="InterPro" id="IPR011009">
    <property type="entry name" value="Kinase-like_dom_sf"/>
</dbReference>
<dbReference type="AlphaFoldDB" id="A0A9W8JV77"/>
<evidence type="ECO:0000259" key="2">
    <source>
        <dbReference type="Pfam" id="PF17667"/>
    </source>
</evidence>
<proteinExistence type="predicted"/>
<feature type="region of interest" description="Disordered" evidence="1">
    <location>
        <begin position="449"/>
        <end position="486"/>
    </location>
</feature>
<evidence type="ECO:0000256" key="1">
    <source>
        <dbReference type="SAM" id="MobiDB-lite"/>
    </source>
</evidence>
<protein>
    <recommendedName>
        <fullName evidence="2">Fungal-type protein kinase domain-containing protein</fullName>
    </recommendedName>
</protein>
<dbReference type="Proteomes" id="UP001148786">
    <property type="component" value="Unassembled WGS sequence"/>
</dbReference>
<feature type="compositionally biased region" description="Acidic residues" evidence="1">
    <location>
        <begin position="456"/>
        <end position="477"/>
    </location>
</feature>
<dbReference type="EMBL" id="JANKHO010001031">
    <property type="protein sequence ID" value="KAJ3504269.1"/>
    <property type="molecule type" value="Genomic_DNA"/>
</dbReference>
<comment type="caution">
    <text evidence="3">The sequence shown here is derived from an EMBL/GenBank/DDBJ whole genome shotgun (WGS) entry which is preliminary data.</text>
</comment>
<dbReference type="SUPFAM" id="SSF56112">
    <property type="entry name" value="Protein kinase-like (PK-like)"/>
    <property type="match status" value="1"/>
</dbReference>
<gene>
    <name evidence="3" type="ORF">NLJ89_g8019</name>
</gene>
<accession>A0A9W8JV77</accession>
<dbReference type="InterPro" id="IPR040976">
    <property type="entry name" value="Pkinase_fungal"/>
</dbReference>
<feature type="domain" description="Fungal-type protein kinase" evidence="2">
    <location>
        <begin position="158"/>
        <end position="260"/>
    </location>
</feature>